<comment type="subcellular location">
    <subcellularLocation>
        <location evidence="7">Cell membrane</location>
        <topology evidence="7">Peripheral membrane protein</topology>
    </subcellularLocation>
</comment>
<evidence type="ECO:0000256" key="5">
    <source>
        <dbReference type="ARBA" id="ARBA00023136"/>
    </source>
</evidence>
<dbReference type="GO" id="GO:0003918">
    <property type="term" value="F:DNA topoisomerase type II (double strand cut, ATP-hydrolyzing) activity"/>
    <property type="evidence" value="ECO:0007669"/>
    <property type="project" value="UniProtKB-UniRule"/>
</dbReference>
<keyword evidence="3 7" id="KW-0799">Topoisomerase</keyword>
<dbReference type="InterPro" id="IPR002205">
    <property type="entry name" value="Topo_IIA_dom_A"/>
</dbReference>
<dbReference type="Gene3D" id="1.10.268.10">
    <property type="entry name" value="Topoisomerase, domain 3"/>
    <property type="match status" value="1"/>
</dbReference>
<evidence type="ECO:0000256" key="6">
    <source>
        <dbReference type="ARBA" id="ARBA00023235"/>
    </source>
</evidence>
<dbReference type="GeneID" id="92501515"/>
<dbReference type="HAMAP" id="MF_00936">
    <property type="entry name" value="ParC_type1"/>
    <property type="match status" value="1"/>
</dbReference>
<comment type="function">
    <text evidence="7">Topoisomerase IV is essential for chromosome segregation. It relaxes supercoiled DNA. Performs the decatenation events required during the replication of a circular DNA molecule.</text>
</comment>
<dbReference type="InterPro" id="IPR035516">
    <property type="entry name" value="Gyrase/topoIV_suA_C"/>
</dbReference>
<dbReference type="Gene3D" id="2.120.10.90">
    <property type="entry name" value="DNA gyrase/topoisomerase IV, subunit A, C-terminal"/>
    <property type="match status" value="1"/>
</dbReference>
<comment type="caution">
    <text evidence="10">The sequence shown here is derived from an EMBL/GenBank/DDBJ whole genome shotgun (WGS) entry which is preliminary data.</text>
</comment>
<keyword evidence="6 7" id="KW-0413">Isomerase</keyword>
<dbReference type="NCBIfam" id="TIGR01062">
    <property type="entry name" value="parC_Gneg"/>
    <property type="match status" value="1"/>
</dbReference>
<feature type="site" description="Interaction with DNA" evidence="7">
    <location>
        <position position="83"/>
    </location>
</feature>
<dbReference type="PANTHER" id="PTHR43493">
    <property type="entry name" value="DNA GYRASE/TOPOISOMERASE SUBUNIT A"/>
    <property type="match status" value="1"/>
</dbReference>
<dbReference type="eggNOG" id="COG0188">
    <property type="taxonomic scope" value="Bacteria"/>
</dbReference>
<dbReference type="AlphaFoldDB" id="A0A059DZV2"/>
<dbReference type="PATRIC" id="fig|1280948.3.peg.2481"/>
<evidence type="ECO:0000256" key="1">
    <source>
        <dbReference type="ARBA" id="ARBA00000185"/>
    </source>
</evidence>
<evidence type="ECO:0000256" key="2">
    <source>
        <dbReference type="ARBA" id="ARBA00022475"/>
    </source>
</evidence>
<sequence>MSDLIDGTPEDRIINEPMSEALSKRYLAYALSTITARALPDVRDGLKPVQRRILYGMRVLKLDPEGGYRKCAKIVGDVMGNFHPHGDSSIYDTLVRLAQDFTVRYPLVDGQGNFGNIDGDSAAAYRYTEARMTVAAELLLDGLNENAVDFRANYAENDEEPVVLPAGFPNLLANGASGIAVGMATSIPPHNAAELIDAARLLIEKPKATTEELMDFVKGPDFPTGGIIVETKEAMIQAYETGRGSFRMRARWEVEDTGRGTYQIVVTEIPYQVQKSRLLEKLGELIEAKKLPLLDDVRDESAEDVRLVLVPRSKTVEPEVLMESLYKVCDLETRFSLNMNVLHKGAPQVMGLKDVLQAYLDHRREVVVRRAEFRLDKIEKRLHLLDGYLIAYLNIDEVIRIIRYEDEPKEVLMSTFNLTDTQAEAILNLRLRALRKLEEMEIRGEHDRLMKEREELTKLIGSTRRQWSKVSKELKEARDAFDPESELGRRRATFGEVAEVDLAAALEATLPKEPLTIVLSQQGWIRGMKGHGLDPESAKFKDGDALYLAEEVMSTDKIILMASDGRAFTLPADKLPGGRGHGEPIRLSIDLEDSVDIVAMFRFEPERKRVVASTEGYGFVVEEKELESNRKAGKQAVNTGKGELTVCTPVEGDMLAVVGSNRKLLIFPLDELPEMARGKGNKLQSYSGKHTLKDLMTFDKRDGLIVMTGGRHRAFPEWEEWIGKRSQAGKTVPKGFPRSGTFNG</sequence>
<dbReference type="InterPro" id="IPR013760">
    <property type="entry name" value="Topo_IIA-like_dom_sf"/>
</dbReference>
<dbReference type="SMART" id="SM00434">
    <property type="entry name" value="TOP4c"/>
    <property type="match status" value="1"/>
</dbReference>
<dbReference type="STRING" id="1280948.HY36_06925"/>
<keyword evidence="11" id="KW-1185">Reference proteome</keyword>
<reference evidence="10 11" key="1">
    <citation type="journal article" date="2014" name="Antonie Van Leeuwenhoek">
        <title>Hyphomonas beringensis sp. nov. and Hyphomonas chukchiensis sp. nov., isolated from surface seawater of the Bering Sea and Chukchi Sea.</title>
        <authorList>
            <person name="Li C."/>
            <person name="Lai Q."/>
            <person name="Li G."/>
            <person name="Dong C."/>
            <person name="Wang J."/>
            <person name="Liao Y."/>
            <person name="Shao Z."/>
        </authorList>
    </citation>
    <scope>NUCLEOTIDE SEQUENCE [LARGE SCALE GENOMIC DNA]</scope>
    <source>
        <strain evidence="10 11">22II1-22F38</strain>
    </source>
</reference>
<feature type="site" description="Interaction with DNA" evidence="7">
    <location>
        <position position="85"/>
    </location>
</feature>
<dbReference type="Pfam" id="PF03989">
    <property type="entry name" value="DNA_gyraseA_C"/>
    <property type="match status" value="3"/>
</dbReference>
<organism evidence="10 11">
    <name type="scientific">Hyphomonas atlantica</name>
    <dbReference type="NCBI Taxonomy" id="1280948"/>
    <lineage>
        <taxon>Bacteria</taxon>
        <taxon>Pseudomonadati</taxon>
        <taxon>Pseudomonadota</taxon>
        <taxon>Alphaproteobacteria</taxon>
        <taxon>Hyphomonadales</taxon>
        <taxon>Hyphomonadaceae</taxon>
        <taxon>Hyphomonas</taxon>
    </lineage>
</organism>
<dbReference type="GO" id="GO:0003677">
    <property type="term" value="F:DNA binding"/>
    <property type="evidence" value="ECO:0007669"/>
    <property type="project" value="UniProtKB-UniRule"/>
</dbReference>
<dbReference type="CDD" id="cd00187">
    <property type="entry name" value="TOP4c"/>
    <property type="match status" value="1"/>
</dbReference>
<dbReference type="Gene3D" id="3.30.1360.40">
    <property type="match status" value="1"/>
</dbReference>
<feature type="site" description="Interaction with DNA" evidence="7">
    <location>
        <position position="47"/>
    </location>
</feature>
<name>A0A059DZV2_9PROT</name>
<dbReference type="Proteomes" id="UP000024547">
    <property type="component" value="Unassembled WGS sequence"/>
</dbReference>
<dbReference type="NCBIfam" id="NF004044">
    <property type="entry name" value="PRK05561.1"/>
    <property type="match status" value="1"/>
</dbReference>
<dbReference type="GO" id="GO:0006265">
    <property type="term" value="P:DNA topological change"/>
    <property type="evidence" value="ECO:0007669"/>
    <property type="project" value="UniProtKB-UniRule"/>
</dbReference>
<feature type="active site" description="O-(5'-phospho-DNA)-tyrosine intermediate" evidence="7 8">
    <location>
        <position position="127"/>
    </location>
</feature>
<keyword evidence="2 7" id="KW-1003">Cell membrane</keyword>
<dbReference type="GO" id="GO:0007059">
    <property type="term" value="P:chromosome segregation"/>
    <property type="evidence" value="ECO:0007669"/>
    <property type="project" value="UniProtKB-UniRule"/>
</dbReference>
<evidence type="ECO:0000259" key="9">
    <source>
        <dbReference type="PROSITE" id="PS52040"/>
    </source>
</evidence>
<dbReference type="GO" id="GO:0019897">
    <property type="term" value="C:extrinsic component of plasma membrane"/>
    <property type="evidence" value="ECO:0007669"/>
    <property type="project" value="UniProtKB-UniRule"/>
</dbReference>
<dbReference type="GO" id="GO:0005694">
    <property type="term" value="C:chromosome"/>
    <property type="evidence" value="ECO:0007669"/>
    <property type="project" value="InterPro"/>
</dbReference>
<comment type="catalytic activity">
    <reaction evidence="1 7 8">
        <text>ATP-dependent breakage, passage and rejoining of double-stranded DNA.</text>
        <dbReference type="EC" id="5.6.2.2"/>
    </reaction>
</comment>
<dbReference type="OrthoDB" id="9806486at2"/>
<accession>A0A059DZV2</accession>
<dbReference type="GO" id="GO:0005524">
    <property type="term" value="F:ATP binding"/>
    <property type="evidence" value="ECO:0007669"/>
    <property type="project" value="InterPro"/>
</dbReference>
<evidence type="ECO:0000256" key="4">
    <source>
        <dbReference type="ARBA" id="ARBA00023125"/>
    </source>
</evidence>
<dbReference type="EC" id="5.6.2.2" evidence="7"/>
<comment type="similarity">
    <text evidence="7">Belongs to the type II topoisomerase GyrA/ParC subunit family. ParC type 1 subfamily.</text>
</comment>
<dbReference type="GO" id="GO:0005737">
    <property type="term" value="C:cytoplasm"/>
    <property type="evidence" value="ECO:0007669"/>
    <property type="project" value="TreeGrafter"/>
</dbReference>
<dbReference type="EMBL" id="AWFH01000034">
    <property type="protein sequence ID" value="KCZ59857.1"/>
    <property type="molecule type" value="Genomic_DNA"/>
</dbReference>
<dbReference type="PANTHER" id="PTHR43493:SF1">
    <property type="entry name" value="DNA TOPOISOMERASE 4 SUBUNIT A"/>
    <property type="match status" value="1"/>
</dbReference>
<proteinExistence type="inferred from homology"/>
<dbReference type="Pfam" id="PF00521">
    <property type="entry name" value="DNA_topoisoIV"/>
    <property type="match status" value="1"/>
</dbReference>
<evidence type="ECO:0000256" key="3">
    <source>
        <dbReference type="ARBA" id="ARBA00023029"/>
    </source>
</evidence>
<evidence type="ECO:0000313" key="11">
    <source>
        <dbReference type="Proteomes" id="UP000024547"/>
    </source>
</evidence>
<dbReference type="InterPro" id="IPR013757">
    <property type="entry name" value="Topo_IIA_A_a_sf"/>
</dbReference>
<dbReference type="RefSeq" id="WP_035553146.1">
    <property type="nucleotide sequence ID" value="NZ_AWFH01000034.1"/>
</dbReference>
<dbReference type="SUPFAM" id="SSF101904">
    <property type="entry name" value="GyrA/ParC C-terminal domain-like"/>
    <property type="match status" value="1"/>
</dbReference>
<dbReference type="SUPFAM" id="SSF56719">
    <property type="entry name" value="Type II DNA topoisomerase"/>
    <property type="match status" value="1"/>
</dbReference>
<evidence type="ECO:0000256" key="7">
    <source>
        <dbReference type="HAMAP-Rule" id="MF_00936"/>
    </source>
</evidence>
<evidence type="ECO:0000256" key="8">
    <source>
        <dbReference type="PROSITE-ProRule" id="PRU01384"/>
    </source>
</evidence>
<keyword evidence="4 7" id="KW-0238">DNA-binding</keyword>
<dbReference type="FunFam" id="1.10.268.10:FF:000001">
    <property type="entry name" value="DNA gyrase subunit A"/>
    <property type="match status" value="1"/>
</dbReference>
<dbReference type="InterPro" id="IPR050220">
    <property type="entry name" value="Type_II_DNA_Topoisomerases"/>
</dbReference>
<dbReference type="GO" id="GO:0009330">
    <property type="term" value="C:DNA topoisomerase type II (double strand cut, ATP-hydrolyzing) complex"/>
    <property type="evidence" value="ECO:0007669"/>
    <property type="project" value="TreeGrafter"/>
</dbReference>
<dbReference type="InterPro" id="IPR006691">
    <property type="entry name" value="GyrA/parC_rep"/>
</dbReference>
<keyword evidence="5 7" id="KW-0472">Membrane</keyword>
<protein>
    <recommendedName>
        <fullName evidence="7">DNA topoisomerase 4 subunit A</fullName>
        <ecNumber evidence="7">5.6.2.2</ecNumber>
    </recommendedName>
    <alternativeName>
        <fullName evidence="7">Topoisomerase IV subunit A</fullName>
    </alternativeName>
</protein>
<comment type="subunit">
    <text evidence="7">Heterotetramer composed of ParC and ParE.</text>
</comment>
<gene>
    <name evidence="7" type="primary">parC</name>
    <name evidence="10" type="ORF">HY36_06925</name>
</gene>
<feature type="site" description="Transition state stabilizer" evidence="7">
    <location>
        <position position="126"/>
    </location>
</feature>
<evidence type="ECO:0000313" key="10">
    <source>
        <dbReference type="EMBL" id="KCZ59857.1"/>
    </source>
</evidence>
<dbReference type="InterPro" id="IPR005742">
    <property type="entry name" value="TopoIV_A_Gneg"/>
</dbReference>
<dbReference type="InterPro" id="IPR013758">
    <property type="entry name" value="Topo_IIA_A/C_ab"/>
</dbReference>
<dbReference type="PROSITE" id="PS52040">
    <property type="entry name" value="TOPO_IIA"/>
    <property type="match status" value="1"/>
</dbReference>
<dbReference type="Gene3D" id="3.90.199.10">
    <property type="entry name" value="Topoisomerase II, domain 5"/>
    <property type="match status" value="1"/>
</dbReference>
<feature type="domain" description="Topo IIA-type catalytic" evidence="9">
    <location>
        <begin position="39"/>
        <end position="502"/>
    </location>
</feature>